<organism evidence="1 2">
    <name type="scientific">Sphagnum jensenii</name>
    <dbReference type="NCBI Taxonomy" id="128206"/>
    <lineage>
        <taxon>Eukaryota</taxon>
        <taxon>Viridiplantae</taxon>
        <taxon>Streptophyta</taxon>
        <taxon>Embryophyta</taxon>
        <taxon>Bryophyta</taxon>
        <taxon>Sphagnophytina</taxon>
        <taxon>Sphagnopsida</taxon>
        <taxon>Sphagnales</taxon>
        <taxon>Sphagnaceae</taxon>
        <taxon>Sphagnum</taxon>
    </lineage>
</organism>
<name>A0ABP0XEC9_9BRYO</name>
<evidence type="ECO:0000313" key="2">
    <source>
        <dbReference type="Proteomes" id="UP001497444"/>
    </source>
</evidence>
<keyword evidence="2" id="KW-1185">Reference proteome</keyword>
<proteinExistence type="predicted"/>
<reference evidence="1" key="1">
    <citation type="submission" date="2024-02" db="EMBL/GenBank/DDBJ databases">
        <authorList>
            <consortium name="ELIXIR-Norway"/>
            <consortium name="Elixir Norway"/>
        </authorList>
    </citation>
    <scope>NUCLEOTIDE SEQUENCE</scope>
</reference>
<protein>
    <submittedName>
        <fullName evidence="1">Uncharacterized protein</fullName>
    </submittedName>
</protein>
<accession>A0ABP0XEC9</accession>
<evidence type="ECO:0000313" key="1">
    <source>
        <dbReference type="EMBL" id="CAK9275952.1"/>
    </source>
</evidence>
<dbReference type="Proteomes" id="UP001497444">
    <property type="component" value="Chromosome 7"/>
</dbReference>
<dbReference type="EMBL" id="OZ020102">
    <property type="protein sequence ID" value="CAK9275952.1"/>
    <property type="molecule type" value="Genomic_DNA"/>
</dbReference>
<gene>
    <name evidence="1" type="ORF">CSSPJE1EN1_LOCUS21430</name>
</gene>
<sequence>MLTPFVKKRDDLPLVDHRLADFCDKVASIDQLDSGFNNEIGLVVNIVYLRHVMHHEVDKLLLNADDVFHVRALAIGHNTDQLVSPGHTERTEKCHEHFDLQVGYMTTKVWHRDQMKVIEDPFYRNADADIEECDAAMGAAIKHNKKCPHVVAQKQGADLGQSDTDEHADILADQMVTTPLNFSMLITSRVCPITAAICRNDMPHDACLMMSWNHLTFLITMTYDPSLASSSGLNSNNALRFSLIRRIAPSAIFGSEPCHRRARGQPSHLRAITRAYQ</sequence>